<keyword evidence="1" id="KW-0472">Membrane</keyword>
<proteinExistence type="predicted"/>
<sequence>MNETLHSGTLTTRKAALIHLVFWLLIAYFTFVKNPIHAKFLVPNLFYCTYVMVFVSTFYVHYFVVMRRVFHPFNWKKLLLGLIVSYLFFTGMRWLVEQEITRVLFGEVNYTSTTLLNYLLDNMHYSSMPILFSSFLWLGIYFVRLLEYNHAIVEENQITEIKFLKAQINPHFVFNTLNNIYSMVYFKSDQSLLAIEKLSHVMRFTTYEAQKEKIYLQDEINYMKAYIELEQLRHQDAGEVKFTIQTRNDYLEVPPYILSPLVENALKHGVLTKEMTIEIDLKVDQQSLVFAITNEIGTQKKDKLGGIGLDNLQKRLQIHYPNKHTLTLTNAQNRFTAILTIAL</sequence>
<dbReference type="InterPro" id="IPR050640">
    <property type="entry name" value="Bact_2-comp_sensor_kinase"/>
</dbReference>
<feature type="transmembrane region" description="Helical" evidence="1">
    <location>
        <begin position="78"/>
        <end position="96"/>
    </location>
</feature>
<name>A0A327R376_9BACT</name>
<keyword evidence="3" id="KW-0418">Kinase</keyword>
<keyword evidence="1" id="KW-1133">Transmembrane helix</keyword>
<dbReference type="Pfam" id="PF06580">
    <property type="entry name" value="His_kinase"/>
    <property type="match status" value="1"/>
</dbReference>
<dbReference type="AlphaFoldDB" id="A0A327R376"/>
<evidence type="ECO:0000256" key="1">
    <source>
        <dbReference type="SAM" id="Phobius"/>
    </source>
</evidence>
<dbReference type="Proteomes" id="UP000249547">
    <property type="component" value="Unassembled WGS sequence"/>
</dbReference>
<dbReference type="RefSeq" id="WP_111596498.1">
    <property type="nucleotide sequence ID" value="NZ_QLLL01000002.1"/>
</dbReference>
<dbReference type="EMBL" id="QLLL01000002">
    <property type="protein sequence ID" value="RAJ08337.1"/>
    <property type="molecule type" value="Genomic_DNA"/>
</dbReference>
<comment type="caution">
    <text evidence="3">The sequence shown here is derived from an EMBL/GenBank/DDBJ whole genome shotgun (WGS) entry which is preliminary data.</text>
</comment>
<keyword evidence="1" id="KW-0812">Transmembrane</keyword>
<dbReference type="Gene3D" id="3.30.565.10">
    <property type="entry name" value="Histidine kinase-like ATPase, C-terminal domain"/>
    <property type="match status" value="1"/>
</dbReference>
<dbReference type="PANTHER" id="PTHR34220:SF7">
    <property type="entry name" value="SENSOR HISTIDINE KINASE YPDA"/>
    <property type="match status" value="1"/>
</dbReference>
<keyword evidence="4" id="KW-1185">Reference proteome</keyword>
<gene>
    <name evidence="3" type="ORF">LX64_00985</name>
</gene>
<accession>A0A327R376</accession>
<feature type="transmembrane region" description="Helical" evidence="1">
    <location>
        <begin position="44"/>
        <end position="66"/>
    </location>
</feature>
<organism evidence="3 4">
    <name type="scientific">Chitinophaga skermanii</name>
    <dbReference type="NCBI Taxonomy" id="331697"/>
    <lineage>
        <taxon>Bacteria</taxon>
        <taxon>Pseudomonadati</taxon>
        <taxon>Bacteroidota</taxon>
        <taxon>Chitinophagia</taxon>
        <taxon>Chitinophagales</taxon>
        <taxon>Chitinophagaceae</taxon>
        <taxon>Chitinophaga</taxon>
    </lineage>
</organism>
<dbReference type="OrthoDB" id="9809908at2"/>
<protein>
    <submittedName>
        <fullName evidence="3">Histidine kinase</fullName>
    </submittedName>
</protein>
<evidence type="ECO:0000313" key="4">
    <source>
        <dbReference type="Proteomes" id="UP000249547"/>
    </source>
</evidence>
<dbReference type="InterPro" id="IPR036890">
    <property type="entry name" value="HATPase_C_sf"/>
</dbReference>
<evidence type="ECO:0000259" key="2">
    <source>
        <dbReference type="Pfam" id="PF06580"/>
    </source>
</evidence>
<feature type="transmembrane region" description="Helical" evidence="1">
    <location>
        <begin position="15"/>
        <end position="32"/>
    </location>
</feature>
<dbReference type="InterPro" id="IPR010559">
    <property type="entry name" value="Sig_transdc_His_kin_internal"/>
</dbReference>
<dbReference type="GO" id="GO:0016020">
    <property type="term" value="C:membrane"/>
    <property type="evidence" value="ECO:0007669"/>
    <property type="project" value="InterPro"/>
</dbReference>
<feature type="transmembrane region" description="Helical" evidence="1">
    <location>
        <begin position="123"/>
        <end position="143"/>
    </location>
</feature>
<dbReference type="PANTHER" id="PTHR34220">
    <property type="entry name" value="SENSOR HISTIDINE KINASE YPDA"/>
    <property type="match status" value="1"/>
</dbReference>
<keyword evidence="3" id="KW-0808">Transferase</keyword>
<feature type="domain" description="Signal transduction histidine kinase internal region" evidence="2">
    <location>
        <begin position="160"/>
        <end position="236"/>
    </location>
</feature>
<evidence type="ECO:0000313" key="3">
    <source>
        <dbReference type="EMBL" id="RAJ08337.1"/>
    </source>
</evidence>
<reference evidence="3 4" key="1">
    <citation type="submission" date="2018-06" db="EMBL/GenBank/DDBJ databases">
        <title>Genomic Encyclopedia of Archaeal and Bacterial Type Strains, Phase II (KMG-II): from individual species to whole genera.</title>
        <authorList>
            <person name="Goeker M."/>
        </authorList>
    </citation>
    <scope>NUCLEOTIDE SEQUENCE [LARGE SCALE GENOMIC DNA]</scope>
    <source>
        <strain evidence="3 4">DSM 23857</strain>
    </source>
</reference>
<dbReference type="GO" id="GO:0000155">
    <property type="term" value="F:phosphorelay sensor kinase activity"/>
    <property type="evidence" value="ECO:0007669"/>
    <property type="project" value="InterPro"/>
</dbReference>